<keyword evidence="4" id="KW-1185">Reference proteome</keyword>
<dbReference type="EMBL" id="AFGF01000024">
    <property type="protein sequence ID" value="EGO65244.1"/>
    <property type="molecule type" value="Genomic_DNA"/>
</dbReference>
<dbReference type="OrthoDB" id="7441206at2"/>
<organism evidence="3 4">
    <name type="scientific">Acetonema longum DSM 6540</name>
    <dbReference type="NCBI Taxonomy" id="1009370"/>
    <lineage>
        <taxon>Bacteria</taxon>
        <taxon>Bacillati</taxon>
        <taxon>Bacillota</taxon>
        <taxon>Negativicutes</taxon>
        <taxon>Acetonemataceae</taxon>
        <taxon>Acetonema</taxon>
    </lineage>
</organism>
<sequence length="364" mass="38122">MKTKDVKLTEKQAEAAVFGGAVLGGGGGGALQTGLESALLALRMGDIALTPLAALDDDRIILTVSAVGAPAAKERYIRPAYYIRTVELFRQRFGLEPEGIITNECGGNATVNGWLQAAVLQLPLLDASCNGRAHPTGIMGSIGLHRDKGYVSQQIAVGGDPARGRYVEVAVSGSLESAAAMVRTASVQAGGLVAVARNPVTAGYAKHNAAVGAISQCIELGQAMQAAKEKNTAAAEAAAEYLQGQIIAWGRIADITLETRGGFDVGRVTVEGGKEKLEMTFWNEYMTAEIDGERLGTFPDLIATLDARTGRPLPTADIEAGQQVAVLRVHRDKLLLGAGMRDPALFLAAEQAVGRSLIPYVFPA</sequence>
<protein>
    <submittedName>
        <fullName evidence="3">OsrF</fullName>
    </submittedName>
</protein>
<name>F7NFB9_9FIRM</name>
<feature type="domain" description="S-Me-THD-like C-terminal" evidence="2">
    <location>
        <begin position="178"/>
        <end position="332"/>
    </location>
</feature>
<gene>
    <name evidence="3" type="ORF">ALO_03731</name>
</gene>
<dbReference type="AlphaFoldDB" id="F7NFB9"/>
<dbReference type="SUPFAM" id="SSF160991">
    <property type="entry name" value="CV3147-like"/>
    <property type="match status" value="1"/>
</dbReference>
<evidence type="ECO:0000313" key="3">
    <source>
        <dbReference type="EMBL" id="EGO65244.1"/>
    </source>
</evidence>
<evidence type="ECO:0000313" key="4">
    <source>
        <dbReference type="Proteomes" id="UP000003240"/>
    </source>
</evidence>
<comment type="caution">
    <text evidence="3">The sequence shown here is derived from an EMBL/GenBank/DDBJ whole genome shotgun (WGS) entry which is preliminary data.</text>
</comment>
<dbReference type="Proteomes" id="UP000003240">
    <property type="component" value="Unassembled WGS sequence"/>
</dbReference>
<dbReference type="Pfam" id="PF20906">
    <property type="entry name" value="S-Me-THD_C"/>
    <property type="match status" value="1"/>
</dbReference>
<dbReference type="RefSeq" id="WP_004092972.1">
    <property type="nucleotide sequence ID" value="NZ_AFGF01000024.1"/>
</dbReference>
<dbReference type="InterPro" id="IPR024071">
    <property type="entry name" value="S-Me-THD_C_sf"/>
</dbReference>
<dbReference type="InterPro" id="IPR048350">
    <property type="entry name" value="S-Me-THD-like_C"/>
</dbReference>
<dbReference type="InterPro" id="IPR027479">
    <property type="entry name" value="S-Me-THD_N_sf"/>
</dbReference>
<dbReference type="InterPro" id="IPR010318">
    <property type="entry name" value="S-Me-THD_N"/>
</dbReference>
<dbReference type="eggNOG" id="COG3535">
    <property type="taxonomic scope" value="Bacteria"/>
</dbReference>
<dbReference type="Pfam" id="PF06032">
    <property type="entry name" value="S-Me-THD_N"/>
    <property type="match status" value="1"/>
</dbReference>
<reference evidence="3 4" key="1">
    <citation type="journal article" date="2011" name="EMBO J.">
        <title>Structural diversity of bacterial flagellar motors.</title>
        <authorList>
            <person name="Chen S."/>
            <person name="Beeby M."/>
            <person name="Murphy G.E."/>
            <person name="Leadbetter J.R."/>
            <person name="Hendrixson D.R."/>
            <person name="Briegel A."/>
            <person name="Li Z."/>
            <person name="Shi J."/>
            <person name="Tocheva E.I."/>
            <person name="Muller A."/>
            <person name="Dobro M.J."/>
            <person name="Jensen G.J."/>
        </authorList>
    </citation>
    <scope>NUCLEOTIDE SEQUENCE [LARGE SCALE GENOMIC DNA]</scope>
    <source>
        <strain evidence="3 4">DSM 6540</strain>
    </source>
</reference>
<evidence type="ECO:0000259" key="2">
    <source>
        <dbReference type="Pfam" id="PF20906"/>
    </source>
</evidence>
<dbReference type="STRING" id="1009370.ALO_03731"/>
<feature type="domain" description="S-Me-THD N-terminal" evidence="1">
    <location>
        <begin position="16"/>
        <end position="145"/>
    </location>
</feature>
<dbReference type="Gene3D" id="3.40.1610.10">
    <property type="entry name" value="CV3147-like domain"/>
    <property type="match status" value="1"/>
</dbReference>
<evidence type="ECO:0000259" key="1">
    <source>
        <dbReference type="Pfam" id="PF06032"/>
    </source>
</evidence>
<proteinExistence type="predicted"/>
<dbReference type="Gene3D" id="2.40.390.10">
    <property type="entry name" value="CV3147-like"/>
    <property type="match status" value="1"/>
</dbReference>
<accession>F7NFB9</accession>